<dbReference type="Pfam" id="PF06808">
    <property type="entry name" value="DctM"/>
    <property type="match status" value="1"/>
</dbReference>
<keyword evidence="6 7" id="KW-0472">Membrane</keyword>
<keyword evidence="2" id="KW-1003">Cell membrane</keyword>
<protein>
    <recommendedName>
        <fullName evidence="8">TRAP C4-dicarboxylate transport system permease DctM subunit domain-containing protein</fullName>
    </recommendedName>
</protein>
<proteinExistence type="predicted"/>
<dbReference type="PANTHER" id="PTHR33362:SF3">
    <property type="entry name" value="SIALIC ACID TRAP TRANSPORTER PERMEASE PROTEIN SIAT"/>
    <property type="match status" value="1"/>
</dbReference>
<feature type="domain" description="TRAP C4-dicarboxylate transport system permease DctM subunit" evidence="8">
    <location>
        <begin position="9"/>
        <end position="188"/>
    </location>
</feature>
<comment type="caution">
    <text evidence="9">The sequence shown here is derived from an EMBL/GenBank/DDBJ whole genome shotgun (WGS) entry which is preliminary data.</text>
</comment>
<dbReference type="GO" id="GO:0022857">
    <property type="term" value="F:transmembrane transporter activity"/>
    <property type="evidence" value="ECO:0007669"/>
    <property type="project" value="TreeGrafter"/>
</dbReference>
<dbReference type="GO" id="GO:0005886">
    <property type="term" value="C:plasma membrane"/>
    <property type="evidence" value="ECO:0007669"/>
    <property type="project" value="UniProtKB-SubCell"/>
</dbReference>
<keyword evidence="3" id="KW-0997">Cell inner membrane</keyword>
<dbReference type="EMBL" id="BARU01020907">
    <property type="protein sequence ID" value="GAH54477.1"/>
    <property type="molecule type" value="Genomic_DNA"/>
</dbReference>
<dbReference type="AlphaFoldDB" id="X1GBA7"/>
<comment type="subcellular location">
    <subcellularLocation>
        <location evidence="1">Cell inner membrane</location>
        <topology evidence="1">Multi-pass membrane protein</topology>
    </subcellularLocation>
</comment>
<feature type="transmembrane region" description="Helical" evidence="7">
    <location>
        <begin position="55"/>
        <end position="73"/>
    </location>
</feature>
<keyword evidence="5 7" id="KW-1133">Transmembrane helix</keyword>
<dbReference type="InterPro" id="IPR004681">
    <property type="entry name" value="TRAP_DctM"/>
</dbReference>
<evidence type="ECO:0000256" key="7">
    <source>
        <dbReference type="SAM" id="Phobius"/>
    </source>
</evidence>
<evidence type="ECO:0000313" key="9">
    <source>
        <dbReference type="EMBL" id="GAH54477.1"/>
    </source>
</evidence>
<evidence type="ECO:0000256" key="4">
    <source>
        <dbReference type="ARBA" id="ARBA00022692"/>
    </source>
</evidence>
<feature type="transmembrane region" description="Helical" evidence="7">
    <location>
        <begin position="140"/>
        <end position="163"/>
    </location>
</feature>
<dbReference type="InterPro" id="IPR010656">
    <property type="entry name" value="DctM"/>
</dbReference>
<name>X1GBA7_9ZZZZ</name>
<evidence type="ECO:0000256" key="3">
    <source>
        <dbReference type="ARBA" id="ARBA00022519"/>
    </source>
</evidence>
<evidence type="ECO:0000256" key="5">
    <source>
        <dbReference type="ARBA" id="ARBA00022989"/>
    </source>
</evidence>
<organism evidence="9">
    <name type="scientific">marine sediment metagenome</name>
    <dbReference type="NCBI Taxonomy" id="412755"/>
    <lineage>
        <taxon>unclassified sequences</taxon>
        <taxon>metagenomes</taxon>
        <taxon>ecological metagenomes</taxon>
    </lineage>
</organism>
<evidence type="ECO:0000256" key="2">
    <source>
        <dbReference type="ARBA" id="ARBA00022475"/>
    </source>
</evidence>
<evidence type="ECO:0000256" key="6">
    <source>
        <dbReference type="ARBA" id="ARBA00023136"/>
    </source>
</evidence>
<evidence type="ECO:0000259" key="8">
    <source>
        <dbReference type="Pfam" id="PF06808"/>
    </source>
</evidence>
<feature type="transmembrane region" description="Helical" evidence="7">
    <location>
        <begin position="170"/>
        <end position="189"/>
    </location>
</feature>
<gene>
    <name evidence="9" type="ORF">S03H2_34282</name>
</gene>
<sequence>MLVQIGLIFGVVVVLMVLKVPIAFAFGVGAAIMVLVFNIDPEWVISTSFDLEMSYAFLALPLYLLLGSVLDLAKMGDRVSDFVVTAIGRLKGGLGVALVVTCGLFGAVSGLAMSALVSIGRGFLPAAEREGYPIPYTTGLLVSAAILAILIPPSGNMILFGFMGRLPISLCFLAPLIPGVILMFFLSAVHPQPLCRR</sequence>
<reference evidence="9" key="1">
    <citation type="journal article" date="2014" name="Front. Microbiol.">
        <title>High frequency of phylogenetically diverse reductive dehalogenase-homologous genes in deep subseafloor sedimentary metagenomes.</title>
        <authorList>
            <person name="Kawai M."/>
            <person name="Futagami T."/>
            <person name="Toyoda A."/>
            <person name="Takaki Y."/>
            <person name="Nishi S."/>
            <person name="Hori S."/>
            <person name="Arai W."/>
            <person name="Tsubouchi T."/>
            <person name="Morono Y."/>
            <person name="Uchiyama I."/>
            <person name="Ito T."/>
            <person name="Fujiyama A."/>
            <person name="Inagaki F."/>
            <person name="Takami H."/>
        </authorList>
    </citation>
    <scope>NUCLEOTIDE SEQUENCE</scope>
    <source>
        <strain evidence="9">Expedition CK06-06</strain>
    </source>
</reference>
<keyword evidence="4 7" id="KW-0812">Transmembrane</keyword>
<feature type="transmembrane region" description="Helical" evidence="7">
    <location>
        <begin position="7"/>
        <end position="35"/>
    </location>
</feature>
<accession>X1GBA7</accession>
<dbReference type="PANTHER" id="PTHR33362">
    <property type="entry name" value="SIALIC ACID TRAP TRANSPORTER PERMEASE PROTEIN SIAT-RELATED"/>
    <property type="match status" value="1"/>
</dbReference>
<evidence type="ECO:0000256" key="1">
    <source>
        <dbReference type="ARBA" id="ARBA00004429"/>
    </source>
</evidence>
<feature type="transmembrane region" description="Helical" evidence="7">
    <location>
        <begin position="94"/>
        <end position="120"/>
    </location>
</feature>